<dbReference type="PROSITE" id="PS00972">
    <property type="entry name" value="USP_1"/>
    <property type="match status" value="1"/>
</dbReference>
<feature type="compositionally biased region" description="Pro residues" evidence="7">
    <location>
        <begin position="655"/>
        <end position="668"/>
    </location>
</feature>
<feature type="domain" description="USP" evidence="8">
    <location>
        <begin position="538"/>
        <end position="1140"/>
    </location>
</feature>
<dbReference type="PROSITE" id="PS00973">
    <property type="entry name" value="USP_2"/>
    <property type="match status" value="1"/>
</dbReference>
<dbReference type="PANTHER" id="PTHR43982">
    <property type="entry name" value="UBIQUITIN CARBOXYL-TERMINAL HYDROLASE"/>
    <property type="match status" value="1"/>
</dbReference>
<dbReference type="GO" id="GO:0016579">
    <property type="term" value="P:protein deubiquitination"/>
    <property type="evidence" value="ECO:0007669"/>
    <property type="project" value="InterPro"/>
</dbReference>
<feature type="region of interest" description="Disordered" evidence="7">
    <location>
        <begin position="689"/>
        <end position="711"/>
    </location>
</feature>
<protein>
    <recommendedName>
        <fullName evidence="2">ubiquitinyl hydrolase 1</fullName>
        <ecNumber evidence="2">3.4.19.12</ecNumber>
    </recommendedName>
</protein>
<dbReference type="EC" id="3.4.19.12" evidence="2"/>
<evidence type="ECO:0000256" key="1">
    <source>
        <dbReference type="ARBA" id="ARBA00000707"/>
    </source>
</evidence>
<dbReference type="InterPro" id="IPR018200">
    <property type="entry name" value="USP_CS"/>
</dbReference>
<keyword evidence="3" id="KW-0645">Protease</keyword>
<dbReference type="InterPro" id="IPR028889">
    <property type="entry name" value="USP"/>
</dbReference>
<sequence>MAASGVGGGPTEAQVMAERLLAEFASCDMTSVEWKMEVGSDTEVVSCVCRECLHHFRVKVTGGSPIASFDVNHTTGMHIYAFGGRDGTHTLRATRVGDDHVMDRCHLVCTVDNCYSKVEFERLGYRVSRGEIDMLNDAHRTARHFKEALAQDADRFRDLENIDWNCFDMLLTYIADGLNTKDNESPKKIKTQNRKFMVGFSHDFDDLFRTLGLSHTVDNSEEMWVFPKLEPAQAPTRLGTQRSKWEEFESELLLFSTKDNPRRGRPAWDMLTRLLHSNYASVSGKPSIHESDMALLGCLANYQPYIFVEAAKFLAEKCPMRRDEFLKAAERSIGSNEDAQTRLLLYRSSFDAVDTIPSASPEILDAFAFFDTTPTGQTSVDHFVSKSMVFLDANKAVNDKLQLIQNLRTVGDYLHQDLVTLVSGVLPDVSDQLAGPHTGAMNPDRVAEVLAPAQVDWTPEFAESVVNNLLQDSTKDRQEIADALKTCAKWQRDRGHTENAAKYEEWAGIFKADGAVKPNDIEAGQQAIHLAMDRNTPPGLRNIGNTCYLNSLLQYLYSVKAVRELVLNFPENGLELNMDSIKQRRLGYANGLEFNLQEAIVGRQFVEELQSLFKDLQTTTEVATVPSQKLANTAMRSASDLLNRQKQKQDDPEVKPPPLPARPSPAPPTSTSKDADLVNVSVEPISESLETASVVSSQTLVNEEEGTSTESYVEVNLPDEERQQANQAIHNEDSVSKNKNAESLDELFSSTTDLEEKERLVAQRLEQSDRKGTDQQDVEEIIGFIFEHIMRAIRSNGPMPGKPALQADAVTDTFFPLLVHYTLKSDADLKQARAELNPDRWISTYPHPRDGVSSSMYEALDRSFDLQFVGSDLARFSAIRSLPPVMHIRIQRANATRAGSSKNRNPVILTEELYMDRYMDAAPNSDLAVMRRAAWALQGHQTALEAIDERAPSAPDVKSPEQTATVDDQAFEIIDIDSLELDEASTEYLDDTFPNSPIDSSRKRKIEGLHESAMDTPPPAKRRSTSPGARDTLMSRVTQILNAFDVKGNEKAGESEVSKENVETFYGKLTKQKYRLHAVICHSGGAVAGHYWVWVRDFERDTWIKFNDSTVTVDSRDPQVVLDELNKTGDPCYVAYVRDEDKQDIVDVPQRAMPDPSIRAAEGNDQDVEMQVIEGISPSAVEGQPEYIPMGAKHMVTKDNDIIEVDSSRPYELL</sequence>
<evidence type="ECO:0000256" key="5">
    <source>
        <dbReference type="ARBA" id="ARBA00022801"/>
    </source>
</evidence>
<dbReference type="GO" id="GO:0043161">
    <property type="term" value="P:proteasome-mediated ubiquitin-dependent protein catabolic process"/>
    <property type="evidence" value="ECO:0007669"/>
    <property type="project" value="InterPro"/>
</dbReference>
<dbReference type="EMBL" id="JAFIMR010000021">
    <property type="protein sequence ID" value="KAI1865648.1"/>
    <property type="molecule type" value="Genomic_DNA"/>
</dbReference>
<keyword evidence="6" id="KW-0788">Thiol protease</keyword>
<dbReference type="PANTHER" id="PTHR43982:SF6">
    <property type="entry name" value="UBIQUITIN CARBOXYL-TERMINAL HYDROLASE 2-RELATED"/>
    <property type="match status" value="1"/>
</dbReference>
<dbReference type="GO" id="GO:0004843">
    <property type="term" value="F:cysteine-type deubiquitinase activity"/>
    <property type="evidence" value="ECO:0007669"/>
    <property type="project" value="UniProtKB-EC"/>
</dbReference>
<organism evidence="9 10">
    <name type="scientific">Neoarthrinium moseri</name>
    <dbReference type="NCBI Taxonomy" id="1658444"/>
    <lineage>
        <taxon>Eukaryota</taxon>
        <taxon>Fungi</taxon>
        <taxon>Dikarya</taxon>
        <taxon>Ascomycota</taxon>
        <taxon>Pezizomycotina</taxon>
        <taxon>Sordariomycetes</taxon>
        <taxon>Xylariomycetidae</taxon>
        <taxon>Amphisphaeriales</taxon>
        <taxon>Apiosporaceae</taxon>
        <taxon>Neoarthrinium</taxon>
    </lineage>
</organism>
<feature type="compositionally biased region" description="Polar residues" evidence="7">
    <location>
        <begin position="689"/>
        <end position="701"/>
    </location>
</feature>
<evidence type="ECO:0000259" key="8">
    <source>
        <dbReference type="PROSITE" id="PS50235"/>
    </source>
</evidence>
<evidence type="ECO:0000313" key="9">
    <source>
        <dbReference type="EMBL" id="KAI1865648.1"/>
    </source>
</evidence>
<dbReference type="PROSITE" id="PS50235">
    <property type="entry name" value="USP_3"/>
    <property type="match status" value="1"/>
</dbReference>
<dbReference type="Proteomes" id="UP000829685">
    <property type="component" value="Unassembled WGS sequence"/>
</dbReference>
<reference evidence="9" key="1">
    <citation type="submission" date="2021-03" db="EMBL/GenBank/DDBJ databases">
        <title>Revisited historic fungal species revealed as producer of novel bioactive compounds through whole genome sequencing and comparative genomics.</title>
        <authorList>
            <person name="Vignolle G.A."/>
            <person name="Hochenegger N."/>
            <person name="Mach R.L."/>
            <person name="Mach-Aigner A.R."/>
            <person name="Javad Rahimi M."/>
            <person name="Salim K.A."/>
            <person name="Chan C.M."/>
            <person name="Lim L.B.L."/>
            <person name="Cai F."/>
            <person name="Druzhinina I.S."/>
            <person name="U'Ren J.M."/>
            <person name="Derntl C."/>
        </authorList>
    </citation>
    <scope>NUCLEOTIDE SEQUENCE</scope>
    <source>
        <strain evidence="9">TUCIM 5799</strain>
    </source>
</reference>
<keyword evidence="4" id="KW-0833">Ubl conjugation pathway</keyword>
<accession>A0A9Q0AMM1</accession>
<dbReference type="Gene3D" id="3.90.70.10">
    <property type="entry name" value="Cysteine proteinases"/>
    <property type="match status" value="2"/>
</dbReference>
<evidence type="ECO:0000256" key="6">
    <source>
        <dbReference type="ARBA" id="ARBA00022807"/>
    </source>
</evidence>
<dbReference type="InterPro" id="IPR001394">
    <property type="entry name" value="Peptidase_C19_UCH"/>
</dbReference>
<dbReference type="Pfam" id="PF00443">
    <property type="entry name" value="UCH"/>
    <property type="match status" value="2"/>
</dbReference>
<dbReference type="SUPFAM" id="SSF54001">
    <property type="entry name" value="Cysteine proteinases"/>
    <property type="match status" value="1"/>
</dbReference>
<evidence type="ECO:0000256" key="3">
    <source>
        <dbReference type="ARBA" id="ARBA00022670"/>
    </source>
</evidence>
<feature type="region of interest" description="Disordered" evidence="7">
    <location>
        <begin position="641"/>
        <end position="675"/>
    </location>
</feature>
<dbReference type="AlphaFoldDB" id="A0A9Q0AMM1"/>
<comment type="catalytic activity">
    <reaction evidence="1">
        <text>Thiol-dependent hydrolysis of ester, thioester, amide, peptide and isopeptide bonds formed by the C-terminal Gly of ubiquitin (a 76-residue protein attached to proteins as an intracellular targeting signal).</text>
        <dbReference type="EC" id="3.4.19.12"/>
    </reaction>
</comment>
<evidence type="ECO:0000256" key="7">
    <source>
        <dbReference type="SAM" id="MobiDB-lite"/>
    </source>
</evidence>
<comment type="caution">
    <text evidence="9">The sequence shown here is derived from an EMBL/GenBank/DDBJ whole genome shotgun (WGS) entry which is preliminary data.</text>
</comment>
<evidence type="ECO:0000256" key="4">
    <source>
        <dbReference type="ARBA" id="ARBA00022786"/>
    </source>
</evidence>
<name>A0A9Q0AMM1_9PEZI</name>
<dbReference type="GO" id="GO:0061136">
    <property type="term" value="P:regulation of proteasomal protein catabolic process"/>
    <property type="evidence" value="ECO:0007669"/>
    <property type="project" value="TreeGrafter"/>
</dbReference>
<proteinExistence type="predicted"/>
<dbReference type="GO" id="GO:0070628">
    <property type="term" value="F:proteasome binding"/>
    <property type="evidence" value="ECO:0007669"/>
    <property type="project" value="TreeGrafter"/>
</dbReference>
<evidence type="ECO:0000256" key="2">
    <source>
        <dbReference type="ARBA" id="ARBA00012759"/>
    </source>
</evidence>
<evidence type="ECO:0000313" key="10">
    <source>
        <dbReference type="Proteomes" id="UP000829685"/>
    </source>
</evidence>
<keyword evidence="10" id="KW-1185">Reference proteome</keyword>
<dbReference type="InterPro" id="IPR044635">
    <property type="entry name" value="UBP14-like"/>
</dbReference>
<gene>
    <name evidence="9" type="ORF">JX265_007971</name>
</gene>
<dbReference type="InterPro" id="IPR038765">
    <property type="entry name" value="Papain-like_cys_pep_sf"/>
</dbReference>
<keyword evidence="5" id="KW-0378">Hydrolase</keyword>
<feature type="region of interest" description="Disordered" evidence="7">
    <location>
        <begin position="1010"/>
        <end position="1030"/>
    </location>
</feature>